<keyword evidence="2" id="KW-1185">Reference proteome</keyword>
<sequence>MKAKTVQIDCPQCGHSLHLLLDYSQGDQDYFEECANCCHSIRITMHVDEERKKLTYRVNADDEQYY</sequence>
<dbReference type="EMBL" id="JAFKCV010000002">
    <property type="protein sequence ID" value="MBN7824457.1"/>
    <property type="molecule type" value="Genomic_DNA"/>
</dbReference>
<organism evidence="1 2">
    <name type="scientific">Bowmanella dokdonensis</name>
    <dbReference type="NCBI Taxonomy" id="751969"/>
    <lineage>
        <taxon>Bacteria</taxon>
        <taxon>Pseudomonadati</taxon>
        <taxon>Pseudomonadota</taxon>
        <taxon>Gammaproteobacteria</taxon>
        <taxon>Alteromonadales</taxon>
        <taxon>Alteromonadaceae</taxon>
        <taxon>Bowmanella</taxon>
    </lineage>
</organism>
<dbReference type="InterPro" id="IPR017143">
    <property type="entry name" value="UCP037225"/>
</dbReference>
<evidence type="ECO:0000313" key="1">
    <source>
        <dbReference type="EMBL" id="MBN7824457.1"/>
    </source>
</evidence>
<dbReference type="RefSeq" id="WP_206572570.1">
    <property type="nucleotide sequence ID" value="NZ_JAFKCV010000002.1"/>
</dbReference>
<dbReference type="AlphaFoldDB" id="A0A939DLF9"/>
<comment type="caution">
    <text evidence="1">The sequence shown here is derived from an EMBL/GenBank/DDBJ whole genome shotgun (WGS) entry which is preliminary data.</text>
</comment>
<gene>
    <name evidence="1" type="ORF">J0A66_04375</name>
</gene>
<protein>
    <submittedName>
        <fullName evidence="1">CPXCG motif-containing cysteine-rich protein</fullName>
    </submittedName>
</protein>
<accession>A0A939DLF9</accession>
<reference evidence="1" key="1">
    <citation type="submission" date="2021-03" db="EMBL/GenBank/DDBJ databases">
        <title>novel species isolated from a fishpond in China.</title>
        <authorList>
            <person name="Lu H."/>
            <person name="Cai Z."/>
        </authorList>
    </citation>
    <scope>NUCLEOTIDE SEQUENCE</scope>
    <source>
        <strain evidence="1">JCM 30855</strain>
    </source>
</reference>
<dbReference type="Pfam" id="PF14255">
    <property type="entry name" value="Zn_ribbon_21"/>
    <property type="match status" value="1"/>
</dbReference>
<proteinExistence type="predicted"/>
<evidence type="ECO:0000313" key="2">
    <source>
        <dbReference type="Proteomes" id="UP000664654"/>
    </source>
</evidence>
<dbReference type="PIRSF" id="PIRSF037225">
    <property type="entry name" value="UCP037225"/>
    <property type="match status" value="1"/>
</dbReference>
<dbReference type="InterPro" id="IPR025990">
    <property type="entry name" value="zinc_ribbon_bacterial"/>
</dbReference>
<dbReference type="Proteomes" id="UP000664654">
    <property type="component" value="Unassembled WGS sequence"/>
</dbReference>
<name>A0A939DLF9_9ALTE</name>